<keyword evidence="4 5" id="KW-0720">Serine protease</keyword>
<comment type="similarity">
    <text evidence="1 5 6">Belongs to the peptidase S8 family.</text>
</comment>
<evidence type="ECO:0000256" key="1">
    <source>
        <dbReference type="ARBA" id="ARBA00011073"/>
    </source>
</evidence>
<comment type="caution">
    <text evidence="9">The sequence shown here is derived from an EMBL/GenBank/DDBJ whole genome shotgun (WGS) entry which is preliminary data.</text>
</comment>
<proteinExistence type="inferred from homology"/>
<feature type="region of interest" description="Disordered" evidence="7">
    <location>
        <begin position="1"/>
        <end position="20"/>
    </location>
</feature>
<feature type="active site" description="Charge relay system" evidence="5">
    <location>
        <position position="356"/>
    </location>
</feature>
<reference evidence="10" key="1">
    <citation type="journal article" date="2019" name="Int. J. Syst. Evol. Microbiol.">
        <title>The Global Catalogue of Microorganisms (GCM) 10K type strain sequencing project: providing services to taxonomists for standard genome sequencing and annotation.</title>
        <authorList>
            <consortium name="The Broad Institute Genomics Platform"/>
            <consortium name="The Broad Institute Genome Sequencing Center for Infectious Disease"/>
            <person name="Wu L."/>
            <person name="Ma J."/>
        </authorList>
    </citation>
    <scope>NUCLEOTIDE SEQUENCE [LARGE SCALE GENOMIC DNA]</scope>
    <source>
        <strain evidence="10">JCM 3272</strain>
    </source>
</reference>
<dbReference type="PROSITE" id="PS00136">
    <property type="entry name" value="SUBTILASE_ASP"/>
    <property type="match status" value="1"/>
</dbReference>
<dbReference type="PROSITE" id="PS51892">
    <property type="entry name" value="SUBTILASE"/>
    <property type="match status" value="1"/>
</dbReference>
<dbReference type="InterPro" id="IPR015500">
    <property type="entry name" value="Peptidase_S8_subtilisin-rel"/>
</dbReference>
<name>A0ABP5V7L1_9ACTN</name>
<organism evidence="9 10">
    <name type="scientific">Dactylosporangium salmoneum</name>
    <dbReference type="NCBI Taxonomy" id="53361"/>
    <lineage>
        <taxon>Bacteria</taxon>
        <taxon>Bacillati</taxon>
        <taxon>Actinomycetota</taxon>
        <taxon>Actinomycetes</taxon>
        <taxon>Micromonosporales</taxon>
        <taxon>Micromonosporaceae</taxon>
        <taxon>Dactylosporangium</taxon>
    </lineage>
</organism>
<evidence type="ECO:0000256" key="3">
    <source>
        <dbReference type="ARBA" id="ARBA00022801"/>
    </source>
</evidence>
<dbReference type="EMBL" id="BAAARV010000137">
    <property type="protein sequence ID" value="GAA2393694.1"/>
    <property type="molecule type" value="Genomic_DNA"/>
</dbReference>
<evidence type="ECO:0000313" key="9">
    <source>
        <dbReference type="EMBL" id="GAA2393694.1"/>
    </source>
</evidence>
<protein>
    <recommendedName>
        <fullName evidence="8">Peptidase S8/S53 domain-containing protein</fullName>
    </recommendedName>
</protein>
<dbReference type="InterPro" id="IPR036852">
    <property type="entry name" value="Peptidase_S8/S53_dom_sf"/>
</dbReference>
<feature type="domain" description="Peptidase S8/S53" evidence="8">
    <location>
        <begin position="149"/>
        <end position="375"/>
    </location>
</feature>
<dbReference type="InterPro" id="IPR000209">
    <property type="entry name" value="Peptidase_S8/S53_dom"/>
</dbReference>
<dbReference type="Proteomes" id="UP001501444">
    <property type="component" value="Unassembled WGS sequence"/>
</dbReference>
<evidence type="ECO:0000256" key="4">
    <source>
        <dbReference type="ARBA" id="ARBA00022825"/>
    </source>
</evidence>
<dbReference type="PROSITE" id="PS00138">
    <property type="entry name" value="SUBTILASE_SER"/>
    <property type="match status" value="1"/>
</dbReference>
<evidence type="ECO:0000256" key="7">
    <source>
        <dbReference type="SAM" id="MobiDB-lite"/>
    </source>
</evidence>
<dbReference type="SUPFAM" id="SSF52743">
    <property type="entry name" value="Subtilisin-like"/>
    <property type="match status" value="1"/>
</dbReference>
<dbReference type="InterPro" id="IPR023828">
    <property type="entry name" value="Peptidase_S8_Ser-AS"/>
</dbReference>
<dbReference type="InterPro" id="IPR050131">
    <property type="entry name" value="Peptidase_S8_subtilisin-like"/>
</dbReference>
<feature type="active site" description="Charge relay system" evidence="5">
    <location>
        <position position="157"/>
    </location>
</feature>
<dbReference type="Pfam" id="PF00082">
    <property type="entry name" value="Peptidase_S8"/>
    <property type="match status" value="1"/>
</dbReference>
<dbReference type="PRINTS" id="PR00723">
    <property type="entry name" value="SUBTILISIN"/>
</dbReference>
<accession>A0ABP5V7L1</accession>
<evidence type="ECO:0000259" key="8">
    <source>
        <dbReference type="Pfam" id="PF00082"/>
    </source>
</evidence>
<sequence length="398" mass="41137">MGGNRMDANPSGGDGGAGTERLNRWRRRRAEHLAALPWLATTSGARPARYVAGELLAVDEHYDDARSAVSALGHDARDLTEDRPLPGVRRIRAKGLDAPAAARRVRDRAGADAAVGPNHVLLGAPHEQGGPFGRPVASRAGAIGPAGRDGVRVVVLDTGIWADSPLPTDRYQVADADHETVVDADGDSVLDSDVGHANFIAGVILQGSGRARVRVMRVLDSFGVGTELELATRIAGLTDADVLNLSLGAYTVDDQPPVLLQWALGRFLAGQDRLVVAAAGNEGLDGPPFWPAAFAGSTVPWREQVLAVAAHDGAVVCPWSNAGPWVSVAAPGADVVSTYINHADFSSGWAAWSGTSFATPHVVAAIAEAAAQAPGVVAAAKQVVSAATRSIGGYPSLS</sequence>
<evidence type="ECO:0000256" key="2">
    <source>
        <dbReference type="ARBA" id="ARBA00022670"/>
    </source>
</evidence>
<dbReference type="CDD" id="cd00306">
    <property type="entry name" value="Peptidases_S8_S53"/>
    <property type="match status" value="1"/>
</dbReference>
<gene>
    <name evidence="9" type="ORF">GCM10010170_106890</name>
</gene>
<dbReference type="InterPro" id="IPR023827">
    <property type="entry name" value="Peptidase_S8_Asp-AS"/>
</dbReference>
<dbReference type="PANTHER" id="PTHR43806:SF11">
    <property type="entry name" value="CEREVISIN-RELATED"/>
    <property type="match status" value="1"/>
</dbReference>
<feature type="active site" description="Charge relay system" evidence="5">
    <location>
        <position position="196"/>
    </location>
</feature>
<keyword evidence="10" id="KW-1185">Reference proteome</keyword>
<keyword evidence="3 5" id="KW-0378">Hydrolase</keyword>
<evidence type="ECO:0000313" key="10">
    <source>
        <dbReference type="Proteomes" id="UP001501444"/>
    </source>
</evidence>
<evidence type="ECO:0000256" key="5">
    <source>
        <dbReference type="PROSITE-ProRule" id="PRU01240"/>
    </source>
</evidence>
<dbReference type="PANTHER" id="PTHR43806">
    <property type="entry name" value="PEPTIDASE S8"/>
    <property type="match status" value="1"/>
</dbReference>
<dbReference type="RefSeq" id="WP_344620477.1">
    <property type="nucleotide sequence ID" value="NZ_BAAARV010000137.1"/>
</dbReference>
<evidence type="ECO:0000256" key="6">
    <source>
        <dbReference type="RuleBase" id="RU003355"/>
    </source>
</evidence>
<dbReference type="Gene3D" id="3.40.50.200">
    <property type="entry name" value="Peptidase S8/S53 domain"/>
    <property type="match status" value="1"/>
</dbReference>
<keyword evidence="2 5" id="KW-0645">Protease</keyword>